<dbReference type="GO" id="GO:0005615">
    <property type="term" value="C:extracellular space"/>
    <property type="evidence" value="ECO:0000318"/>
    <property type="project" value="GO_Central"/>
</dbReference>
<reference evidence="13" key="1">
    <citation type="submission" date="2011-12" db="EMBL/GenBank/DDBJ databases">
        <title>The Draft Genome of Lepisosteus oculatus.</title>
        <authorList>
            <consortium name="The Broad Institute Genome Assembly &amp; Analysis Group"/>
            <consortium name="Computational R&amp;D Group"/>
            <consortium name="and Sequencing Platform"/>
            <person name="Di Palma F."/>
            <person name="Alfoldi J."/>
            <person name="Johnson J."/>
            <person name="Berlin A."/>
            <person name="Gnerre S."/>
            <person name="Jaffe D."/>
            <person name="MacCallum I."/>
            <person name="Young S."/>
            <person name="Walker B.J."/>
            <person name="Lander E.S."/>
            <person name="Lindblad-Toh K."/>
        </authorList>
    </citation>
    <scope>NUCLEOTIDE SEQUENCE [LARGE SCALE GENOMIC DNA]</scope>
</reference>
<proteinExistence type="inferred from homology"/>
<protein>
    <submittedName>
        <fullName evidence="12">ECRG4 augurin precursor b</fullName>
    </submittedName>
</protein>
<evidence type="ECO:0000256" key="5">
    <source>
        <dbReference type="ARBA" id="ARBA00022475"/>
    </source>
</evidence>
<dbReference type="Bgee" id="ENSLOCG00000008792">
    <property type="expression patterns" value="Expressed in bone element and 13 other cell types or tissues"/>
</dbReference>
<evidence type="ECO:0000256" key="9">
    <source>
        <dbReference type="ARBA" id="ARBA00022729"/>
    </source>
</evidence>
<keyword evidence="5" id="KW-1003">Cell membrane</keyword>
<keyword evidence="6" id="KW-0963">Cytoplasm</keyword>
<evidence type="ECO:0000256" key="1">
    <source>
        <dbReference type="ARBA" id="ARBA00004221"/>
    </source>
</evidence>
<evidence type="ECO:0000256" key="6">
    <source>
        <dbReference type="ARBA" id="ARBA00022490"/>
    </source>
</evidence>
<feature type="chain" id="PRO_5004868129" evidence="11">
    <location>
        <begin position="23"/>
        <end position="150"/>
    </location>
</feature>
<dbReference type="EMBL" id="AHAT01003427">
    <property type="status" value="NOT_ANNOTATED_CDS"/>
    <property type="molecule type" value="Genomic_DNA"/>
</dbReference>
<keyword evidence="10" id="KW-0472">Membrane</keyword>
<dbReference type="GO" id="GO:0090398">
    <property type="term" value="P:cellular senescence"/>
    <property type="evidence" value="ECO:0000318"/>
    <property type="project" value="GO_Central"/>
</dbReference>
<name>W5MQP3_LEPOC</name>
<keyword evidence="9 11" id="KW-0732">Signal</keyword>
<evidence type="ECO:0000256" key="4">
    <source>
        <dbReference type="ARBA" id="ARBA00011014"/>
    </source>
</evidence>
<reference evidence="12" key="3">
    <citation type="submission" date="2025-09" db="UniProtKB">
        <authorList>
            <consortium name="Ensembl"/>
        </authorList>
    </citation>
    <scope>IDENTIFICATION</scope>
</reference>
<dbReference type="eggNOG" id="ENOG502RZPP">
    <property type="taxonomic scope" value="Eukaryota"/>
</dbReference>
<dbReference type="AlphaFoldDB" id="W5MQP3"/>
<evidence type="ECO:0000256" key="7">
    <source>
        <dbReference type="ARBA" id="ARBA00022525"/>
    </source>
</evidence>
<evidence type="ECO:0000313" key="12">
    <source>
        <dbReference type="Ensembl" id="ENSLOCP00000010702.1"/>
    </source>
</evidence>
<reference evidence="12" key="2">
    <citation type="submission" date="2025-08" db="UniProtKB">
        <authorList>
            <consortium name="Ensembl"/>
        </authorList>
    </citation>
    <scope>IDENTIFICATION</scope>
</reference>
<comment type="subcellular location">
    <subcellularLocation>
        <location evidence="1">Apical cell membrane</location>
    </subcellularLocation>
    <subcellularLocation>
        <location evidence="2">Cytoplasm</location>
    </subcellularLocation>
    <subcellularLocation>
        <location evidence="3">Secreted</location>
    </subcellularLocation>
</comment>
<comment type="similarity">
    <text evidence="4">Belongs to the augurin family.</text>
</comment>
<evidence type="ECO:0000256" key="8">
    <source>
        <dbReference type="ARBA" id="ARBA00022685"/>
    </source>
</evidence>
<evidence type="ECO:0000256" key="10">
    <source>
        <dbReference type="ARBA" id="ARBA00023136"/>
    </source>
</evidence>
<dbReference type="GO" id="GO:0031145">
    <property type="term" value="P:anaphase-promoting complex-dependent catabolic process"/>
    <property type="evidence" value="ECO:0000318"/>
    <property type="project" value="GO_Central"/>
</dbReference>
<evidence type="ECO:0000256" key="3">
    <source>
        <dbReference type="ARBA" id="ARBA00004613"/>
    </source>
</evidence>
<dbReference type="PANTHER" id="PTHR31613:SF2">
    <property type="entry name" value="AUGURIN"/>
    <property type="match status" value="1"/>
</dbReference>
<evidence type="ECO:0000313" key="13">
    <source>
        <dbReference type="Proteomes" id="UP000018468"/>
    </source>
</evidence>
<dbReference type="GO" id="GO:0070314">
    <property type="term" value="P:G1 to G0 transition"/>
    <property type="evidence" value="ECO:0000318"/>
    <property type="project" value="GO_Central"/>
</dbReference>
<dbReference type="FunCoup" id="W5MQP3">
    <property type="interactions" value="722"/>
</dbReference>
<organism evidence="12 13">
    <name type="scientific">Lepisosteus oculatus</name>
    <name type="common">Spotted gar</name>
    <dbReference type="NCBI Taxonomy" id="7918"/>
    <lineage>
        <taxon>Eukaryota</taxon>
        <taxon>Metazoa</taxon>
        <taxon>Chordata</taxon>
        <taxon>Craniata</taxon>
        <taxon>Vertebrata</taxon>
        <taxon>Euteleostomi</taxon>
        <taxon>Actinopterygii</taxon>
        <taxon>Neopterygii</taxon>
        <taxon>Holostei</taxon>
        <taxon>Semionotiformes</taxon>
        <taxon>Lepisosteidae</taxon>
        <taxon>Lepisosteus</taxon>
    </lineage>
</organism>
<keyword evidence="13" id="KW-1185">Reference proteome</keyword>
<dbReference type="Pfam" id="PF15187">
    <property type="entry name" value="Augurin"/>
    <property type="match status" value="1"/>
</dbReference>
<evidence type="ECO:0000256" key="2">
    <source>
        <dbReference type="ARBA" id="ARBA00004496"/>
    </source>
</evidence>
<dbReference type="GO" id="GO:0005737">
    <property type="term" value="C:cytoplasm"/>
    <property type="evidence" value="ECO:0007669"/>
    <property type="project" value="UniProtKB-SubCell"/>
</dbReference>
<feature type="signal peptide" evidence="11">
    <location>
        <begin position="1"/>
        <end position="22"/>
    </location>
</feature>
<evidence type="ECO:0000256" key="11">
    <source>
        <dbReference type="SAM" id="SignalP"/>
    </source>
</evidence>
<sequence>MLVFENLRLQLVILTVFLTVSALSDSTNENKLQKLFKKREECQSSISPFKAKPEPLAVSPSKAKEFLTPLKRPKRNLWDRSRPDVQQWIQQFMYMGFDESRFETDLSYWMDHYRQHDYYGYQHHYDENAPIGPRYPSSFRHGANVNYDDY</sequence>
<dbReference type="InterPro" id="IPR028173">
    <property type="entry name" value="Augurin"/>
</dbReference>
<dbReference type="GO" id="GO:0016324">
    <property type="term" value="C:apical plasma membrane"/>
    <property type="evidence" value="ECO:0007669"/>
    <property type="project" value="UniProtKB-SubCell"/>
</dbReference>
<dbReference type="Ensembl" id="ENSLOCT00000010717.1">
    <property type="protein sequence ID" value="ENSLOCP00000010702.1"/>
    <property type="gene ID" value="ENSLOCG00000008792.1"/>
</dbReference>
<dbReference type="Proteomes" id="UP000018468">
    <property type="component" value="Linkage group LG17"/>
</dbReference>
<dbReference type="GO" id="GO:0007417">
    <property type="term" value="P:central nervous system development"/>
    <property type="evidence" value="ECO:0000318"/>
    <property type="project" value="GO_Central"/>
</dbReference>
<keyword evidence="7" id="KW-0964">Secreted</keyword>
<accession>W5MQP3</accession>
<dbReference type="InParanoid" id="W5MQP3"/>
<dbReference type="EMBL" id="AHAT01003428">
    <property type="status" value="NOT_ANNOTATED_CDS"/>
    <property type="molecule type" value="Genomic_DNA"/>
</dbReference>
<dbReference type="GO" id="GO:0042127">
    <property type="term" value="P:regulation of cell population proliferation"/>
    <property type="evidence" value="ECO:0000318"/>
    <property type="project" value="GO_Central"/>
</dbReference>
<dbReference type="OMA" id="MDHARSH"/>
<dbReference type="PANTHER" id="PTHR31613">
    <property type="entry name" value="AUGURIN"/>
    <property type="match status" value="1"/>
</dbReference>
<dbReference type="GeneTree" id="ENSGT00390000000145"/>
<keyword evidence="8" id="KW-0165">Cleavage on pair of basic residues</keyword>